<dbReference type="EMBL" id="AHOQ02000022">
    <property type="protein sequence ID" value="EMO46130.1"/>
    <property type="molecule type" value="Genomic_DNA"/>
</dbReference>
<gene>
    <name evidence="1" type="ORF">LEP1GSC187_0665</name>
</gene>
<dbReference type="Proteomes" id="UP000012160">
    <property type="component" value="Unassembled WGS sequence"/>
</dbReference>
<dbReference type="AlphaFoldDB" id="M6UNI1"/>
<reference evidence="1 2" key="1">
    <citation type="submission" date="2013-01" db="EMBL/GenBank/DDBJ databases">
        <authorList>
            <person name="Harkins D.M."/>
            <person name="Durkin A.S."/>
            <person name="Brinkac L.M."/>
            <person name="Haft D.H."/>
            <person name="Selengut J.D."/>
            <person name="Sanka R."/>
            <person name="DePew J."/>
            <person name="Purushe J."/>
            <person name="Matthias M.A."/>
            <person name="Vinetz J.M."/>
            <person name="Sutton G.G."/>
            <person name="Nierman W.C."/>
            <person name="Fouts D.E."/>
        </authorList>
    </citation>
    <scope>NUCLEOTIDE SEQUENCE [LARGE SCALE GENOMIC DNA]</scope>
    <source>
        <strain evidence="1 2">ZUN179</strain>
    </source>
</reference>
<protein>
    <submittedName>
        <fullName evidence="1">Uncharacterized protein</fullName>
    </submittedName>
</protein>
<comment type="caution">
    <text evidence="1">The sequence shown here is derived from an EMBL/GenBank/DDBJ whole genome shotgun (WGS) entry which is preliminary data.</text>
</comment>
<proteinExistence type="predicted"/>
<accession>M6UNI1</accession>
<evidence type="ECO:0000313" key="2">
    <source>
        <dbReference type="Proteomes" id="UP000012160"/>
    </source>
</evidence>
<evidence type="ECO:0000313" key="1">
    <source>
        <dbReference type="EMBL" id="EMO46130.1"/>
    </source>
</evidence>
<name>M6UNI1_9LEPT</name>
<sequence>MATELFVFIGSIKSLRFAHKKFMGPSIRSESTERLVEFLQKIVFLTTLEFKRECDNELEYKKNIIP</sequence>
<organism evidence="1 2">
    <name type="scientific">Leptospira santarosai str. ZUN179</name>
    <dbReference type="NCBI Taxonomy" id="1049985"/>
    <lineage>
        <taxon>Bacteria</taxon>
        <taxon>Pseudomonadati</taxon>
        <taxon>Spirochaetota</taxon>
        <taxon>Spirochaetia</taxon>
        <taxon>Leptospirales</taxon>
        <taxon>Leptospiraceae</taxon>
        <taxon>Leptospira</taxon>
    </lineage>
</organism>